<proteinExistence type="predicted"/>
<gene>
    <name evidence="1" type="ORF">HBH26_20125</name>
</gene>
<dbReference type="EMBL" id="JAAVJH010000041">
    <property type="protein sequence ID" value="NJR80876.1"/>
    <property type="molecule type" value="Genomic_DNA"/>
</dbReference>
<protein>
    <submittedName>
        <fullName evidence="1">Uncharacterized protein</fullName>
    </submittedName>
</protein>
<dbReference type="Proteomes" id="UP000732399">
    <property type="component" value="Unassembled WGS sequence"/>
</dbReference>
<name>A0ABX1CVQ9_9SPHN</name>
<sequence>MHIELRKLKIVAALSEETTCYTAEIWVDGERAFLASNRGHGAADMYHAVGSVSEHEVDAWLAANRAPTRIGDSVLTHNLEFEVADLMTRIEEARRLRRACGTSLVVIDEGKVWSYPLKGRPAAMVAASVRRAKPDARVVNDDDAAIDAAVAIMIAAAGTADAP</sequence>
<accession>A0ABX1CVQ9</accession>
<dbReference type="RefSeq" id="WP_168136349.1">
    <property type="nucleotide sequence ID" value="NZ_JAAVJH010000041.1"/>
</dbReference>
<evidence type="ECO:0000313" key="2">
    <source>
        <dbReference type="Proteomes" id="UP000732399"/>
    </source>
</evidence>
<evidence type="ECO:0000313" key="1">
    <source>
        <dbReference type="EMBL" id="NJR80876.1"/>
    </source>
</evidence>
<reference evidence="1 2" key="1">
    <citation type="submission" date="2020-03" db="EMBL/GenBank/DDBJ databases">
        <authorList>
            <person name="Wang L."/>
            <person name="He N."/>
            <person name="Li Y."/>
            <person name="Fang Y."/>
            <person name="Zhang F."/>
        </authorList>
    </citation>
    <scope>NUCLEOTIDE SEQUENCE [LARGE SCALE GENOMIC DNA]</scope>
    <source>
        <strain evidence="1 2">36D10-4-7</strain>
    </source>
</reference>
<comment type="caution">
    <text evidence="1">The sequence shown here is derived from an EMBL/GenBank/DDBJ whole genome shotgun (WGS) entry which is preliminary data.</text>
</comment>
<keyword evidence="2" id="KW-1185">Reference proteome</keyword>
<organism evidence="1 2">
    <name type="scientific">Sphingomonas corticis</name>
    <dbReference type="NCBI Taxonomy" id="2722791"/>
    <lineage>
        <taxon>Bacteria</taxon>
        <taxon>Pseudomonadati</taxon>
        <taxon>Pseudomonadota</taxon>
        <taxon>Alphaproteobacteria</taxon>
        <taxon>Sphingomonadales</taxon>
        <taxon>Sphingomonadaceae</taxon>
        <taxon>Sphingomonas</taxon>
    </lineage>
</organism>